<keyword evidence="1" id="KW-0812">Transmembrane</keyword>
<sequence length="130" mass="15022">MSANTSPMQMFFNLGVEFISKVMLGMDGCASAYEHECRERTPDIFFKGAAKSVIINNGRPVWTFGTTENNVKEQKRVFLCCLLVQVHLGILLLKMRTYYHYPKVMTLFQADLILEKEKKKNILEVFNSKF</sequence>
<evidence type="ECO:0000313" key="2">
    <source>
        <dbReference type="EMBL" id="CAG6648087.1"/>
    </source>
</evidence>
<reference evidence="2" key="1">
    <citation type="submission" date="2021-05" db="EMBL/GenBank/DDBJ databases">
        <authorList>
            <person name="Alioto T."/>
            <person name="Alioto T."/>
            <person name="Gomez Garrido J."/>
        </authorList>
    </citation>
    <scope>NUCLEOTIDE SEQUENCE</scope>
</reference>
<name>A0A8D8RG86_9HEMI</name>
<dbReference type="EMBL" id="HBUF01150351">
    <property type="protein sequence ID" value="CAG6648087.1"/>
    <property type="molecule type" value="Transcribed_RNA"/>
</dbReference>
<proteinExistence type="predicted"/>
<keyword evidence="1" id="KW-1133">Transmembrane helix</keyword>
<protein>
    <submittedName>
        <fullName evidence="2">Uncharacterized protein</fullName>
    </submittedName>
</protein>
<feature type="transmembrane region" description="Helical" evidence="1">
    <location>
        <begin position="76"/>
        <end position="93"/>
    </location>
</feature>
<dbReference type="AlphaFoldDB" id="A0A8D8RG86"/>
<evidence type="ECO:0000256" key="1">
    <source>
        <dbReference type="SAM" id="Phobius"/>
    </source>
</evidence>
<organism evidence="2">
    <name type="scientific">Cacopsylla melanoneura</name>
    <dbReference type="NCBI Taxonomy" id="428564"/>
    <lineage>
        <taxon>Eukaryota</taxon>
        <taxon>Metazoa</taxon>
        <taxon>Ecdysozoa</taxon>
        <taxon>Arthropoda</taxon>
        <taxon>Hexapoda</taxon>
        <taxon>Insecta</taxon>
        <taxon>Pterygota</taxon>
        <taxon>Neoptera</taxon>
        <taxon>Paraneoptera</taxon>
        <taxon>Hemiptera</taxon>
        <taxon>Sternorrhyncha</taxon>
        <taxon>Psylloidea</taxon>
        <taxon>Psyllidae</taxon>
        <taxon>Psyllinae</taxon>
        <taxon>Cacopsylla</taxon>
    </lineage>
</organism>
<accession>A0A8D8RG86</accession>
<keyword evidence="1" id="KW-0472">Membrane</keyword>